<evidence type="ECO:0000256" key="5">
    <source>
        <dbReference type="ARBA" id="ARBA00022448"/>
    </source>
</evidence>
<feature type="compositionally biased region" description="Polar residues" evidence="12">
    <location>
        <begin position="1347"/>
        <end position="1360"/>
    </location>
</feature>
<dbReference type="GO" id="GO:0061908">
    <property type="term" value="C:phagophore"/>
    <property type="evidence" value="ECO:0007669"/>
    <property type="project" value="TreeGrafter"/>
</dbReference>
<organism evidence="13 14">
    <name type="scientific">Allacma fusca</name>
    <dbReference type="NCBI Taxonomy" id="39272"/>
    <lineage>
        <taxon>Eukaryota</taxon>
        <taxon>Metazoa</taxon>
        <taxon>Ecdysozoa</taxon>
        <taxon>Arthropoda</taxon>
        <taxon>Hexapoda</taxon>
        <taxon>Collembola</taxon>
        <taxon>Symphypleona</taxon>
        <taxon>Sminthuridae</taxon>
        <taxon>Allacma</taxon>
    </lineage>
</organism>
<keyword evidence="14" id="KW-1185">Reference proteome</keyword>
<comment type="subcellular location">
    <subcellularLocation>
        <location evidence="1">Endoplasmic reticulum membrane</location>
        <topology evidence="1">Peripheral membrane protein</topology>
    </subcellularLocation>
    <subcellularLocation>
        <location evidence="2">Preautophagosomal structure membrane</location>
        <topology evidence="2">Peripheral membrane protein</topology>
    </subcellularLocation>
</comment>
<dbReference type="GO" id="GO:0000045">
    <property type="term" value="P:autophagosome assembly"/>
    <property type="evidence" value="ECO:0007669"/>
    <property type="project" value="TreeGrafter"/>
</dbReference>
<comment type="catalytic activity">
    <reaction evidence="11">
        <text>a 1,2-diacyl-sn-glycero-3-phosphoethanolamine(in) = a 1,2-diacyl-sn-glycero-3-phosphoethanolamine(out)</text>
        <dbReference type="Rhea" id="RHEA:38895"/>
        <dbReference type="ChEBI" id="CHEBI:64612"/>
    </reaction>
</comment>
<dbReference type="GO" id="GO:0005789">
    <property type="term" value="C:endoplasmic reticulum membrane"/>
    <property type="evidence" value="ECO:0007669"/>
    <property type="project" value="UniProtKB-SubCell"/>
</dbReference>
<dbReference type="GO" id="GO:0043495">
    <property type="term" value="F:protein-membrane adaptor activity"/>
    <property type="evidence" value="ECO:0007669"/>
    <property type="project" value="TreeGrafter"/>
</dbReference>
<comment type="catalytic activity">
    <reaction evidence="10">
        <text>a 1,2-diacyl-sn-glycero-3-phospho-L-serine(in) = a 1,2-diacyl-sn-glycero-3-phospho-L-serine(out)</text>
        <dbReference type="Rhea" id="RHEA:38663"/>
        <dbReference type="ChEBI" id="CHEBI:57262"/>
    </reaction>
</comment>
<dbReference type="Proteomes" id="UP000708208">
    <property type="component" value="Unassembled WGS sequence"/>
</dbReference>
<keyword evidence="9" id="KW-0472">Membrane</keyword>
<keyword evidence="6" id="KW-0256">Endoplasmic reticulum</keyword>
<evidence type="ECO:0000256" key="2">
    <source>
        <dbReference type="ARBA" id="ARBA00004623"/>
    </source>
</evidence>
<evidence type="ECO:0000256" key="4">
    <source>
        <dbReference type="ARBA" id="ARBA00018070"/>
    </source>
</evidence>
<gene>
    <name evidence="13" type="ORF">AFUS01_LOCUS14286</name>
</gene>
<evidence type="ECO:0000313" key="13">
    <source>
        <dbReference type="EMBL" id="CAG7725322.1"/>
    </source>
</evidence>
<comment type="similarity">
    <text evidence="3">Belongs to the ATG2 family.</text>
</comment>
<dbReference type="InterPro" id="IPR026849">
    <property type="entry name" value="ATG2"/>
</dbReference>
<feature type="region of interest" description="Disordered" evidence="12">
    <location>
        <begin position="1958"/>
        <end position="1986"/>
    </location>
</feature>
<proteinExistence type="inferred from homology"/>
<evidence type="ECO:0000256" key="6">
    <source>
        <dbReference type="ARBA" id="ARBA00022824"/>
    </source>
</evidence>
<feature type="compositionally biased region" description="Low complexity" evidence="12">
    <location>
        <begin position="1721"/>
        <end position="1734"/>
    </location>
</feature>
<comment type="caution">
    <text evidence="13">The sequence shown here is derived from an EMBL/GenBank/DDBJ whole genome shotgun (WGS) entry which is preliminary data.</text>
</comment>
<dbReference type="GO" id="GO:0034727">
    <property type="term" value="P:piecemeal microautophagy of the nucleus"/>
    <property type="evidence" value="ECO:0007669"/>
    <property type="project" value="TreeGrafter"/>
</dbReference>
<dbReference type="GO" id="GO:0032266">
    <property type="term" value="F:phosphatidylinositol-3-phosphate binding"/>
    <property type="evidence" value="ECO:0007669"/>
    <property type="project" value="TreeGrafter"/>
</dbReference>
<keyword evidence="8" id="KW-0445">Lipid transport</keyword>
<keyword evidence="5" id="KW-0813">Transport</keyword>
<evidence type="ECO:0000256" key="9">
    <source>
        <dbReference type="ARBA" id="ARBA00023136"/>
    </source>
</evidence>
<feature type="compositionally biased region" description="Low complexity" evidence="12">
    <location>
        <begin position="1960"/>
        <end position="1970"/>
    </location>
</feature>
<evidence type="ECO:0000256" key="10">
    <source>
        <dbReference type="ARBA" id="ARBA00024479"/>
    </source>
</evidence>
<feature type="region of interest" description="Disordered" evidence="12">
    <location>
        <begin position="1287"/>
        <end position="1317"/>
    </location>
</feature>
<dbReference type="GO" id="GO:0034045">
    <property type="term" value="C:phagophore assembly site membrane"/>
    <property type="evidence" value="ECO:0007669"/>
    <property type="project" value="UniProtKB-SubCell"/>
</dbReference>
<name>A0A8J2JWH8_9HEXA</name>
<accession>A0A8J2JWH8</accession>
<evidence type="ECO:0000256" key="3">
    <source>
        <dbReference type="ARBA" id="ARBA00009714"/>
    </source>
</evidence>
<feature type="compositionally biased region" description="Acidic residues" evidence="12">
    <location>
        <begin position="1385"/>
        <end position="1394"/>
    </location>
</feature>
<evidence type="ECO:0000256" key="12">
    <source>
        <dbReference type="SAM" id="MobiDB-lite"/>
    </source>
</evidence>
<feature type="non-terminal residue" evidence="13">
    <location>
        <position position="2070"/>
    </location>
</feature>
<sequence length="2070" mass="232094">QCEGPNMDFMLKLTDFKKRFCRYLLNHYLGQYLEEKFTLDQLSVDLYNGKGSIKDVSLDCRALNQMAEEQNIPVEFLEVRLGTVSVQVPWKNIMQESCQIEVSNLFIAIQPKQRVDNGNSMLNSMFTSMASSMQLAEEFFKTVETEEETSYQGNQSMSGLEAVAKTIEAVLSRIKVNFQDSIIRVERARRSGAGVGVAVEMHIKSWNYSDESEQEENDDQKMYETAFSYKKFTLQGVKLYSDIFKFQSRDESYHSDAEEDYNLILIGNFTGQQEVRLRIKKDESMRGPQVSLDCSFGSLVSLLSPVQAHICYQILDDFINPPTSSSSENINRQNVKEKPMDSFDFERIKFELEEANRKEQTGFGMNLHGWSGNSDDCDDQFLPFQSKSDVFSSVHSTLMDASLMSGATSMQQSMSESTTSIGINSGVSYMPSPLKSSSGLIGTTSENTKFSISIASAAVVILHEDILTLSSAMAVAPSSVKEMKTFAGQFFQDLGITNASGRKQVEDLKAKLENACPKSFLQIIAAPVKLEGNTILENSLPITTGHISFACFELIESIKDNQLPDRNPENIVTSILSFPHNFEYGSKESLKIEFKHKAYRSKGSVTKLSIRVHLQECVSEFDMSVVDRINALLQPKLPQIINGRKLEESPSHLMNKSQSVVFVKVTSPKCDVDFRFPIPDMRKSDDLTKVPYWVRNLRSDSVIFSLRDLSFSTRINSNSDMLEFDTQCSDCQLKYKAFPADTPYHFATASCRDINNDDAGFSLHGFDRPRVIVCIYPERKSETSSDRSEEEDAFADYISMGKTAPSPFSSRRNLRECMSTQEDTNSGNFGESVVPGDREEMSKFMEDTVRNVMYRVECNLRSVQVNLKSREFFEQLYNRLSMDLLLWEPLAPKQTNLNPSEMFRGCLGPEKFSMCKSGIRIEPESDSEEELSFYSGPTVINAGGRNKREPKRILPHGQSEVTINLVITHGVCSFFTPFEDATGNIISDKKGQISLEVEQGNLFIVSGYKGNPNLGYLCLHSQKATFFHNDLVKSPTLLPRTDNLMKRTIYPSEPGVIAGRSSEGSSTEHQDMLSLAIKIEKDSIKNIKNFKVAIGVKDGTIDYRMTLPNRNWFTQIVDFFDVTDVTVPGYTPSAVITELHVHLWNCAASYTPSQLQMRCILIVENFSVSVNIAAQTNMKVVRFVAEDAALFLTNKKESADIRNDYVCVMDMDLFEILLRICLNRNNNNQVPQLDLKASNNILHIRTCSDSIKMLLEVLTYVAKDGDITSSDIFSDLDDKVPFPLSDFSTPSTNFMEEEPCSSMRERRLSHQQQQNQAEQLHCMVAEAMKENLEQTSRVSGLKHNSRSRTSSDGSTQSNSHADVLPSPGSRRAATKQCIEIHFEPEGDEDEEPEESNVPTPAPPHYPDDPIMESCNGLPVSIQLSDDDEEEFYILENDPGVGFLPRFGEPEVRVLATEPIEIIDNYFTVPMGKVDILQAPRHYPKPVIRYTVQEMSMVWHLYGGEDFGSGSGLKGSIRNSFAGSSETLSNDFMRGDSYDRSDEVDLAIDALNPGAVVFSKTKAFESAWEAYESPKIQRKHSGESGSSWRVQGGRGRRHDVLVELQLSKVKFQHEVYPQNTEQASRQVLVINSVEIKDKLKSSQFNKMLYLYTSSTLPKQSYANMVVIKAAHLRPDPHLNMEECCLKVSLLPIRLNIDQDTLLFLYQFFSDLASSKDEDDDSVSSSSARPPSHTPSVESLPVMMVNTKDEEYPPGPASSSLEEDTNLLIFTEDPTPPQDDTASVCSKDPSVDSFKSSAPIYFRELIFSPDVPIRLDYRGKNVYNMTNGPIQGILMALGQLDSAEFRLIRLSNNRGVLGIGKLVNFLATEWIADIKKNQVPSVLGGVDIFIPMHSFVQLFQGVKNLFYLPVEQYQKDGRLAKGLQRGVSAFSTSAAMAVLKLTNRMVQALQGAAEFTYDMVSPGPSVQQQRRQSSAKKKRPQPSDIREGVTNAYNVVREGLGDTAHTIVRVASKENEQKGVPGAVGGVLRQIPPTLIVKPIILVAEATSNVLEGFRSQLEPEFKKEAEEKWKD</sequence>
<evidence type="ECO:0000313" key="14">
    <source>
        <dbReference type="Proteomes" id="UP000708208"/>
    </source>
</evidence>
<evidence type="ECO:0000256" key="8">
    <source>
        <dbReference type="ARBA" id="ARBA00023055"/>
    </source>
</evidence>
<dbReference type="GO" id="GO:0006869">
    <property type="term" value="P:lipid transport"/>
    <property type="evidence" value="ECO:0007669"/>
    <property type="project" value="UniProtKB-KW"/>
</dbReference>
<dbReference type="GO" id="GO:0000422">
    <property type="term" value="P:autophagy of mitochondrion"/>
    <property type="evidence" value="ECO:0007669"/>
    <property type="project" value="TreeGrafter"/>
</dbReference>
<evidence type="ECO:0000256" key="1">
    <source>
        <dbReference type="ARBA" id="ARBA00004406"/>
    </source>
</evidence>
<dbReference type="GO" id="GO:0061709">
    <property type="term" value="P:reticulophagy"/>
    <property type="evidence" value="ECO:0007669"/>
    <property type="project" value="TreeGrafter"/>
</dbReference>
<dbReference type="OrthoDB" id="18982at2759"/>
<reference evidence="13" key="1">
    <citation type="submission" date="2021-06" db="EMBL/GenBank/DDBJ databases">
        <authorList>
            <person name="Hodson N. C."/>
            <person name="Mongue J. A."/>
            <person name="Jaron S. K."/>
        </authorList>
    </citation>
    <scope>NUCLEOTIDE SEQUENCE</scope>
</reference>
<dbReference type="GO" id="GO:0061723">
    <property type="term" value="P:glycophagy"/>
    <property type="evidence" value="ECO:0007669"/>
    <property type="project" value="TreeGrafter"/>
</dbReference>
<dbReference type="PANTHER" id="PTHR13190">
    <property type="entry name" value="AUTOPHAGY-RELATED 2, ISOFORM A"/>
    <property type="match status" value="1"/>
</dbReference>
<dbReference type="EMBL" id="CAJVCH010120446">
    <property type="protein sequence ID" value="CAG7725322.1"/>
    <property type="molecule type" value="Genomic_DNA"/>
</dbReference>
<keyword evidence="7" id="KW-0072">Autophagy</keyword>
<protein>
    <recommendedName>
        <fullName evidence="4">Autophagy-related protein 2</fullName>
    </recommendedName>
</protein>
<feature type="region of interest" description="Disordered" evidence="12">
    <location>
        <begin position="1334"/>
        <end position="1410"/>
    </location>
</feature>
<evidence type="ECO:0000256" key="7">
    <source>
        <dbReference type="ARBA" id="ARBA00023006"/>
    </source>
</evidence>
<feature type="region of interest" description="Disordered" evidence="12">
    <location>
        <begin position="1714"/>
        <end position="1740"/>
    </location>
</feature>
<dbReference type="PANTHER" id="PTHR13190:SF1">
    <property type="entry name" value="AUTOPHAGY-RELATED 2, ISOFORM A"/>
    <property type="match status" value="1"/>
</dbReference>
<evidence type="ECO:0000256" key="11">
    <source>
        <dbReference type="ARBA" id="ARBA00024615"/>
    </source>
</evidence>
<dbReference type="Pfam" id="PF13329">
    <property type="entry name" value="ATG2_CAD"/>
    <property type="match status" value="2"/>
</dbReference>